<dbReference type="AlphaFoldDB" id="A0A557XC44"/>
<dbReference type="InterPro" id="IPR036102">
    <property type="entry name" value="OsmC/Ohrsf"/>
</dbReference>
<dbReference type="InterPro" id="IPR052924">
    <property type="entry name" value="OsmC/Ohr_hydroprdx_reductase"/>
</dbReference>
<dbReference type="Proteomes" id="UP000320513">
    <property type="component" value="Unassembled WGS sequence"/>
</dbReference>
<dbReference type="EMBL" id="VMQU01000159">
    <property type="protein sequence ID" value="TVS83073.1"/>
    <property type="molecule type" value="Genomic_DNA"/>
</dbReference>
<evidence type="ECO:0000313" key="1">
    <source>
        <dbReference type="EMBL" id="TVS83073.1"/>
    </source>
</evidence>
<accession>A0A557XC44</accession>
<dbReference type="InterPro" id="IPR015946">
    <property type="entry name" value="KH_dom-like_a/b"/>
</dbReference>
<protein>
    <submittedName>
        <fullName evidence="1">OsmC family protein</fullName>
    </submittedName>
</protein>
<organism evidence="1 2">
    <name type="scientific">Mycobacterium helveticum</name>
    <dbReference type="NCBI Taxonomy" id="2592811"/>
    <lineage>
        <taxon>Bacteria</taxon>
        <taxon>Bacillati</taxon>
        <taxon>Actinomycetota</taxon>
        <taxon>Actinomycetes</taxon>
        <taxon>Mycobacteriales</taxon>
        <taxon>Mycobacteriaceae</taxon>
        <taxon>Mycobacterium</taxon>
    </lineage>
</organism>
<dbReference type="OrthoDB" id="9811389at2"/>
<dbReference type="Pfam" id="PF02566">
    <property type="entry name" value="OsmC"/>
    <property type="match status" value="1"/>
</dbReference>
<reference evidence="1 2" key="1">
    <citation type="submission" date="2019-07" db="EMBL/GenBank/DDBJ databases">
        <title>New Mycobacterium species.</title>
        <authorList>
            <person name="Tortoli E."/>
            <person name="Ghielmetti G."/>
            <person name="Friedel U."/>
            <person name="Trovato A."/>
        </authorList>
    </citation>
    <scope>NUCLEOTIDE SEQUENCE [LARGE SCALE GENOMIC DNA]</scope>
    <source>
        <strain evidence="1 2">16-83</strain>
    </source>
</reference>
<sequence>MRNAHMLDGVDTSALTKMVEAVRNDRNLAKVTFRANSQWQGGCLVSSQIAPMTQGGDTDTGRAGKFTLTSDHPPSLLGNDEAPTPAEYLLQGFAGCLACNIVATAASRGVELESYSCEAETDWDVSSLFLGITAGITAEQGSGAQEFRAKLKIVAPKASREEIEAVVKAGRERSPVTNTLARGAKVVVTLE</sequence>
<dbReference type="SUPFAM" id="SSF82784">
    <property type="entry name" value="OsmC-like"/>
    <property type="match status" value="1"/>
</dbReference>
<dbReference type="InterPro" id="IPR003718">
    <property type="entry name" value="OsmC/Ohr_fam"/>
</dbReference>
<evidence type="ECO:0000313" key="2">
    <source>
        <dbReference type="Proteomes" id="UP000320513"/>
    </source>
</evidence>
<dbReference type="Gene3D" id="3.30.300.20">
    <property type="match status" value="1"/>
</dbReference>
<dbReference type="PANTHER" id="PTHR35368">
    <property type="entry name" value="HYDROPEROXIDE REDUCTASE"/>
    <property type="match status" value="1"/>
</dbReference>
<gene>
    <name evidence="1" type="ORF">FPZ47_24415</name>
</gene>
<name>A0A557XC44_9MYCO</name>
<dbReference type="PANTHER" id="PTHR35368:SF1">
    <property type="entry name" value="HYDROPEROXIDE REDUCTASE"/>
    <property type="match status" value="1"/>
</dbReference>
<proteinExistence type="predicted"/>
<comment type="caution">
    <text evidence="1">The sequence shown here is derived from an EMBL/GenBank/DDBJ whole genome shotgun (WGS) entry which is preliminary data.</text>
</comment>
<keyword evidence="2" id="KW-1185">Reference proteome</keyword>